<evidence type="ECO:0000313" key="4">
    <source>
        <dbReference type="WBParaSite" id="DME_0000072801-mRNA-1"/>
    </source>
</evidence>
<dbReference type="Proteomes" id="UP000038040">
    <property type="component" value="Unplaced"/>
</dbReference>
<evidence type="ECO:0000313" key="2">
    <source>
        <dbReference type="Proteomes" id="UP000038040"/>
    </source>
</evidence>
<dbReference type="AlphaFoldDB" id="A0A0N4U253"/>
<evidence type="ECO:0000313" key="3">
    <source>
        <dbReference type="Proteomes" id="UP000274756"/>
    </source>
</evidence>
<protein>
    <submittedName>
        <fullName evidence="4">Pentatricopeptide repeat-containing protein</fullName>
    </submittedName>
</protein>
<dbReference type="Proteomes" id="UP000274756">
    <property type="component" value="Unassembled WGS sequence"/>
</dbReference>
<reference evidence="4" key="1">
    <citation type="submission" date="2017-02" db="UniProtKB">
        <authorList>
            <consortium name="WormBaseParasite"/>
        </authorList>
    </citation>
    <scope>IDENTIFICATION</scope>
</reference>
<evidence type="ECO:0000313" key="1">
    <source>
        <dbReference type="EMBL" id="VDN55115.1"/>
    </source>
</evidence>
<reference evidence="1 3" key="2">
    <citation type="submission" date="2018-11" db="EMBL/GenBank/DDBJ databases">
        <authorList>
            <consortium name="Pathogen Informatics"/>
        </authorList>
    </citation>
    <scope>NUCLEOTIDE SEQUENCE [LARGE SCALE GENOMIC DNA]</scope>
</reference>
<accession>A0A0N4U253</accession>
<dbReference type="EMBL" id="UYYG01001151">
    <property type="protein sequence ID" value="VDN55115.1"/>
    <property type="molecule type" value="Genomic_DNA"/>
</dbReference>
<dbReference type="WBParaSite" id="DME_0000072801-mRNA-1">
    <property type="protein sequence ID" value="DME_0000072801-mRNA-1"/>
    <property type="gene ID" value="DME_0000072801"/>
</dbReference>
<keyword evidence="3" id="KW-1185">Reference proteome</keyword>
<dbReference type="OrthoDB" id="1724197at2759"/>
<dbReference type="STRING" id="318479.A0A0N4U253"/>
<proteinExistence type="predicted"/>
<gene>
    <name evidence="1" type="ORF">DME_LOCUS5088</name>
</gene>
<sequence length="111" mass="12351">MMRSKHYHRADVILGKCETTPALVESIQFHGIENTKNDALVKEIAPIYKSANVAELIHNCNLAAKHMQEIGLLDEATALVDASSDNPHGYIVNFLVKEPRPYSLGMKVYSD</sequence>
<name>A0A0N4U253_DRAME</name>
<organism evidence="2 4">
    <name type="scientific">Dracunculus medinensis</name>
    <name type="common">Guinea worm</name>
    <dbReference type="NCBI Taxonomy" id="318479"/>
    <lineage>
        <taxon>Eukaryota</taxon>
        <taxon>Metazoa</taxon>
        <taxon>Ecdysozoa</taxon>
        <taxon>Nematoda</taxon>
        <taxon>Chromadorea</taxon>
        <taxon>Rhabditida</taxon>
        <taxon>Spirurina</taxon>
        <taxon>Dracunculoidea</taxon>
        <taxon>Dracunculidae</taxon>
        <taxon>Dracunculus</taxon>
    </lineage>
</organism>